<dbReference type="EMBL" id="CP144750">
    <property type="protein sequence ID" value="WVZ78910.1"/>
    <property type="molecule type" value="Genomic_DNA"/>
</dbReference>
<dbReference type="Proteomes" id="UP001341281">
    <property type="component" value="Chromosome 06"/>
</dbReference>
<accession>A0AAQ3WYY9</accession>
<keyword evidence="8" id="KW-0414">Isoprene biosynthesis</keyword>
<evidence type="ECO:0000256" key="9">
    <source>
        <dbReference type="RuleBase" id="RU004466"/>
    </source>
</evidence>
<dbReference type="Gene3D" id="1.10.600.10">
    <property type="entry name" value="Farnesyl Diphosphate Synthase"/>
    <property type="match status" value="1"/>
</dbReference>
<evidence type="ECO:0000256" key="4">
    <source>
        <dbReference type="ARBA" id="ARBA00022679"/>
    </source>
</evidence>
<name>A0AAQ3WYY9_PASNO</name>
<feature type="signal peptide" evidence="10">
    <location>
        <begin position="1"/>
        <end position="15"/>
    </location>
</feature>
<keyword evidence="5" id="KW-0479">Metal-binding</keyword>
<gene>
    <name evidence="11" type="ORF">U9M48_026554</name>
</gene>
<dbReference type="FunFam" id="1.10.600.10:FF:000015">
    <property type="entry name" value="Solanesyl diphosphate synthase 3, chloroplastic/mitochondrial"/>
    <property type="match status" value="1"/>
</dbReference>
<dbReference type="PANTHER" id="PTHR12001">
    <property type="entry name" value="GERANYLGERANYL PYROPHOSPHATE SYNTHASE"/>
    <property type="match status" value="1"/>
</dbReference>
<dbReference type="InterPro" id="IPR033749">
    <property type="entry name" value="Polyprenyl_synt_CS"/>
</dbReference>
<dbReference type="Pfam" id="PF00348">
    <property type="entry name" value="polyprenyl_synt"/>
    <property type="match status" value="1"/>
</dbReference>
<evidence type="ECO:0000256" key="3">
    <source>
        <dbReference type="ARBA" id="ARBA00006706"/>
    </source>
</evidence>
<evidence type="ECO:0000256" key="1">
    <source>
        <dbReference type="ARBA" id="ARBA00001946"/>
    </source>
</evidence>
<dbReference type="GO" id="GO:1990234">
    <property type="term" value="C:transferase complex"/>
    <property type="evidence" value="ECO:0007669"/>
    <property type="project" value="TreeGrafter"/>
</dbReference>
<proteinExistence type="inferred from homology"/>
<dbReference type="GO" id="GO:0005739">
    <property type="term" value="C:mitochondrion"/>
    <property type="evidence" value="ECO:0007669"/>
    <property type="project" value="UniProtKB-SubCell"/>
</dbReference>
<dbReference type="PROSITE" id="PS00723">
    <property type="entry name" value="POLYPRENYL_SYNTHASE_1"/>
    <property type="match status" value="1"/>
</dbReference>
<evidence type="ECO:0000256" key="6">
    <source>
        <dbReference type="ARBA" id="ARBA00022842"/>
    </source>
</evidence>
<reference evidence="11 12" key="1">
    <citation type="submission" date="2024-02" db="EMBL/GenBank/DDBJ databases">
        <title>High-quality chromosome-scale genome assembly of Pensacola bahiagrass (Paspalum notatum Flugge var. saurae).</title>
        <authorList>
            <person name="Vega J.M."/>
            <person name="Podio M."/>
            <person name="Orjuela J."/>
            <person name="Siena L.A."/>
            <person name="Pessino S.C."/>
            <person name="Combes M.C."/>
            <person name="Mariac C."/>
            <person name="Albertini E."/>
            <person name="Pupilli F."/>
            <person name="Ortiz J.P.A."/>
            <person name="Leblanc O."/>
        </authorList>
    </citation>
    <scope>NUCLEOTIDE SEQUENCE [LARGE SCALE GENOMIC DNA]</scope>
    <source>
        <strain evidence="11">R1</strain>
        <tissue evidence="11">Leaf</tissue>
    </source>
</reference>
<dbReference type="GO" id="GO:0008299">
    <property type="term" value="P:isoprenoid biosynthetic process"/>
    <property type="evidence" value="ECO:0007669"/>
    <property type="project" value="UniProtKB-KW"/>
</dbReference>
<evidence type="ECO:0000313" key="11">
    <source>
        <dbReference type="EMBL" id="WVZ78910.1"/>
    </source>
</evidence>
<keyword evidence="12" id="KW-1185">Reference proteome</keyword>
<comment type="similarity">
    <text evidence="3 9">Belongs to the FPP/GGPP synthase family.</text>
</comment>
<keyword evidence="7" id="KW-0496">Mitochondrion</keyword>
<evidence type="ECO:0000256" key="7">
    <source>
        <dbReference type="ARBA" id="ARBA00023128"/>
    </source>
</evidence>
<evidence type="ECO:0000256" key="10">
    <source>
        <dbReference type="SAM" id="SignalP"/>
    </source>
</evidence>
<dbReference type="GO" id="GO:0006744">
    <property type="term" value="P:ubiquinone biosynthetic process"/>
    <property type="evidence" value="ECO:0007669"/>
    <property type="project" value="TreeGrafter"/>
</dbReference>
<evidence type="ECO:0008006" key="13">
    <source>
        <dbReference type="Google" id="ProtNLM"/>
    </source>
</evidence>
<keyword evidence="4 9" id="KW-0808">Transferase</keyword>
<dbReference type="SFLD" id="SFLDS00005">
    <property type="entry name" value="Isoprenoid_Synthase_Type_I"/>
    <property type="match status" value="1"/>
</dbReference>
<dbReference type="GO" id="GO:0046872">
    <property type="term" value="F:metal ion binding"/>
    <property type="evidence" value="ECO:0007669"/>
    <property type="project" value="UniProtKB-KW"/>
</dbReference>
<keyword evidence="6" id="KW-0460">Magnesium</keyword>
<evidence type="ECO:0000313" key="12">
    <source>
        <dbReference type="Proteomes" id="UP001341281"/>
    </source>
</evidence>
<organism evidence="11 12">
    <name type="scientific">Paspalum notatum var. saurae</name>
    <dbReference type="NCBI Taxonomy" id="547442"/>
    <lineage>
        <taxon>Eukaryota</taxon>
        <taxon>Viridiplantae</taxon>
        <taxon>Streptophyta</taxon>
        <taxon>Embryophyta</taxon>
        <taxon>Tracheophyta</taxon>
        <taxon>Spermatophyta</taxon>
        <taxon>Magnoliopsida</taxon>
        <taxon>Liliopsida</taxon>
        <taxon>Poales</taxon>
        <taxon>Poaceae</taxon>
        <taxon>PACMAD clade</taxon>
        <taxon>Panicoideae</taxon>
        <taxon>Andropogonodae</taxon>
        <taxon>Paspaleae</taxon>
        <taxon>Paspalinae</taxon>
        <taxon>Paspalum</taxon>
    </lineage>
</organism>
<dbReference type="SUPFAM" id="SSF48576">
    <property type="entry name" value="Terpenoid synthases"/>
    <property type="match status" value="1"/>
</dbReference>
<keyword evidence="10" id="KW-0732">Signal</keyword>
<dbReference type="GO" id="GO:0004659">
    <property type="term" value="F:prenyltransferase activity"/>
    <property type="evidence" value="ECO:0007669"/>
    <property type="project" value="InterPro"/>
</dbReference>
<evidence type="ECO:0000256" key="2">
    <source>
        <dbReference type="ARBA" id="ARBA00004173"/>
    </source>
</evidence>
<evidence type="ECO:0000256" key="8">
    <source>
        <dbReference type="ARBA" id="ARBA00023229"/>
    </source>
</evidence>
<dbReference type="PROSITE" id="PS00444">
    <property type="entry name" value="POLYPRENYL_SYNTHASE_2"/>
    <property type="match status" value="1"/>
</dbReference>
<dbReference type="AlphaFoldDB" id="A0AAQ3WYY9"/>
<comment type="cofactor">
    <cofactor evidence="1">
        <name>Mg(2+)</name>
        <dbReference type="ChEBI" id="CHEBI:18420"/>
    </cofactor>
</comment>
<dbReference type="PANTHER" id="PTHR12001:SF69">
    <property type="entry name" value="ALL TRANS-POLYPRENYL-DIPHOSPHATE SYNTHASE PDSS1"/>
    <property type="match status" value="1"/>
</dbReference>
<dbReference type="CDD" id="cd00685">
    <property type="entry name" value="Trans_IPPS_HT"/>
    <property type="match status" value="1"/>
</dbReference>
<dbReference type="InterPro" id="IPR000092">
    <property type="entry name" value="Polyprenyl_synt"/>
</dbReference>
<protein>
    <recommendedName>
        <fullName evidence="13">Geranyl diphosphate synthase</fullName>
    </recommendedName>
</protein>
<sequence>MSWRWALARRAVALAAGSGAGGLPQAQRLMPTSSGAGAALLGRQHLPLASQIRSKVVGCRRAAFVSSRWLHDAQYQVRQDGASRAQEQQDPFELVADELSLLASRLRSMVAAEVPKLASAAEYFFKVGAEGKRFRPTVLLLMASALKFPLSESTEIGVLSILADKLRTRQQNIAEITEMIHVASLLHDDVLDDADTRRGVSSLNLIMGNKLSVLAGDFLLSRACVALAALGNTEVVSLMATAVEHLVTGETMQISTSREQRRSSDMDFNKCSMEYYLQKTYYKTASLISNSCKAIAILAGHTAEVSMLAFEYGRNLGLAFQLIDDVLDFTGTSASLGKGSLSDIRHGVITAPILYAMEEFPQLHEVVDRGFDNPANVEIALDYLRKSRGIERTKELAREHANRAIKAIESLPDSDDEDVLTSRRALIDITERVITRTK</sequence>
<evidence type="ECO:0000256" key="5">
    <source>
        <dbReference type="ARBA" id="ARBA00022723"/>
    </source>
</evidence>
<dbReference type="InterPro" id="IPR008949">
    <property type="entry name" value="Isoprenoid_synthase_dom_sf"/>
</dbReference>
<comment type="subcellular location">
    <subcellularLocation>
        <location evidence="2">Mitochondrion</location>
    </subcellularLocation>
</comment>
<feature type="chain" id="PRO_5043026707" description="Geranyl diphosphate synthase" evidence="10">
    <location>
        <begin position="16"/>
        <end position="438"/>
    </location>
</feature>